<reference evidence="3 4" key="1">
    <citation type="submission" date="2020-07" db="EMBL/GenBank/DDBJ databases">
        <title>Sequencing the genomes of 1000 actinobacteria strains.</title>
        <authorList>
            <person name="Klenk H.-P."/>
        </authorList>
    </citation>
    <scope>NUCLEOTIDE SEQUENCE [LARGE SCALE GENOMIC DNA]</scope>
    <source>
        <strain evidence="3 4">DSM 19087</strain>
    </source>
</reference>
<evidence type="ECO:0000313" key="3">
    <source>
        <dbReference type="EMBL" id="NYI37769.1"/>
    </source>
</evidence>
<sequence length="239" mass="25572">MRIAWSTDAGPSGTAELEPGQRCVVARRMDLPTDRLVAATEIDGSCFVFVRLPYVSDPALVLTASADRPALYRGQRANGAIVEVRTGTGEITVPAAGQHLSLPHTRTEVSLRFPDLVMTLDIETPQQAPTEGSGTVQLGVAALEGDDGWLVGALAVALSPPHGVVAHGDLKTAFATWRGIPEPSDGAFDRNVLRPALARRSIDLPGPRLNKIVYLVERCRATTEFPPRILDEIRAGLDP</sequence>
<evidence type="ECO:0000313" key="2">
    <source>
        <dbReference type="EMBL" id="MBD1271485.1"/>
    </source>
</evidence>
<proteinExistence type="predicted"/>
<evidence type="ECO:0000313" key="5">
    <source>
        <dbReference type="Proteomes" id="UP000659061"/>
    </source>
</evidence>
<dbReference type="RefSeq" id="WP_179424248.1">
    <property type="nucleotide sequence ID" value="NZ_BAAAMP010000003.1"/>
</dbReference>
<evidence type="ECO:0000313" key="1">
    <source>
        <dbReference type="EMBL" id="MBD1270383.1"/>
    </source>
</evidence>
<gene>
    <name evidence="3" type="ORF">BJ975_001144</name>
    <name evidence="1" type="ORF">IDH50_09100</name>
    <name evidence="2" type="ORF">IDH50_14660</name>
</gene>
<evidence type="ECO:0000313" key="4">
    <source>
        <dbReference type="Proteomes" id="UP000587211"/>
    </source>
</evidence>
<dbReference type="Proteomes" id="UP000659061">
    <property type="component" value="Unassembled WGS sequence"/>
</dbReference>
<dbReference type="AlphaFoldDB" id="A0A8I0FVL1"/>
<dbReference type="EMBL" id="JACWMT010000003">
    <property type="protein sequence ID" value="MBD1271485.1"/>
    <property type="molecule type" value="Genomic_DNA"/>
</dbReference>
<reference evidence="2" key="2">
    <citation type="submission" date="2020-09" db="EMBL/GenBank/DDBJ databases">
        <title>Novel species in genus Aeromicrobium.</title>
        <authorList>
            <person name="Zhang G."/>
        </authorList>
    </citation>
    <scope>NUCLEOTIDE SEQUENCE</scope>
    <source>
        <strain evidence="2">SSW1-57</strain>
    </source>
</reference>
<accession>A0A8I0FVL1</accession>
<organism evidence="2 5">
    <name type="scientific">Aeromicrobium tamlense</name>
    <dbReference type="NCBI Taxonomy" id="375541"/>
    <lineage>
        <taxon>Bacteria</taxon>
        <taxon>Bacillati</taxon>
        <taxon>Actinomycetota</taxon>
        <taxon>Actinomycetes</taxon>
        <taxon>Propionibacteriales</taxon>
        <taxon>Nocardioidaceae</taxon>
        <taxon>Aeromicrobium</taxon>
    </lineage>
</organism>
<dbReference type="EMBL" id="JACWMT010000002">
    <property type="protein sequence ID" value="MBD1270383.1"/>
    <property type="molecule type" value="Genomic_DNA"/>
</dbReference>
<comment type="caution">
    <text evidence="2">The sequence shown here is derived from an EMBL/GenBank/DDBJ whole genome shotgun (WGS) entry which is preliminary data.</text>
</comment>
<keyword evidence="4" id="KW-1185">Reference proteome</keyword>
<name>A0A8I0FVL1_9ACTN</name>
<protein>
    <submittedName>
        <fullName evidence="2">Uncharacterized protein</fullName>
    </submittedName>
</protein>
<dbReference type="EMBL" id="JACBZN010000001">
    <property type="protein sequence ID" value="NYI37769.1"/>
    <property type="molecule type" value="Genomic_DNA"/>
</dbReference>
<dbReference type="Proteomes" id="UP000587211">
    <property type="component" value="Unassembled WGS sequence"/>
</dbReference>